<dbReference type="Gene3D" id="6.10.250.3150">
    <property type="match status" value="1"/>
</dbReference>
<feature type="domain" description="Transglycosylase SLT" evidence="2">
    <location>
        <begin position="263"/>
        <end position="350"/>
    </location>
</feature>
<dbReference type="SUPFAM" id="SSF53955">
    <property type="entry name" value="Lysozyme-like"/>
    <property type="match status" value="1"/>
</dbReference>
<name>A0A2H0KRF3_9BACT</name>
<dbReference type="EMBL" id="PCVN01000014">
    <property type="protein sequence ID" value="PIQ74728.1"/>
    <property type="molecule type" value="Genomic_DNA"/>
</dbReference>
<evidence type="ECO:0000259" key="2">
    <source>
        <dbReference type="Pfam" id="PF13406"/>
    </source>
</evidence>
<feature type="coiled-coil region" evidence="1">
    <location>
        <begin position="95"/>
        <end position="122"/>
    </location>
</feature>
<evidence type="ECO:0000313" key="3">
    <source>
        <dbReference type="EMBL" id="PIQ74728.1"/>
    </source>
</evidence>
<reference evidence="3 4" key="1">
    <citation type="submission" date="2017-09" db="EMBL/GenBank/DDBJ databases">
        <title>Depth-based differentiation of microbial function through sediment-hosted aquifers and enrichment of novel symbionts in the deep terrestrial subsurface.</title>
        <authorList>
            <person name="Probst A.J."/>
            <person name="Ladd B."/>
            <person name="Jarett J.K."/>
            <person name="Geller-Mcgrath D.E."/>
            <person name="Sieber C.M."/>
            <person name="Emerson J.B."/>
            <person name="Anantharaman K."/>
            <person name="Thomas B.C."/>
            <person name="Malmstrom R."/>
            <person name="Stieglmeier M."/>
            <person name="Klingl A."/>
            <person name="Woyke T."/>
            <person name="Ryan C.M."/>
            <person name="Banfield J.F."/>
        </authorList>
    </citation>
    <scope>NUCLEOTIDE SEQUENCE [LARGE SCALE GENOMIC DNA]</scope>
    <source>
        <strain evidence="3">CG11_big_fil_rev_8_21_14_0_20_44_10</strain>
    </source>
</reference>
<gene>
    <name evidence="3" type="ORF">COV85_00535</name>
</gene>
<sequence length="435" mass="49092">MSKRSTIIAFLGAGVGFGILSFFVAPIRYSEAEGVTQLKNDLNQQLEEVQQQIEVYRGQIKQRSADAKSLKRDIAILDDQIAQGALEIKQIELAIKKFDIVLEAQKQEIAEVDEQLGQEKVLLSEYLRTINDYDQKSLSEVLLENENFSDFFNEIQSLDEIQDKIRIGFQKILFLKNRLEEKKSDLEQERQQQDDLRALQQLQQRSQQEQKDKKKDLLGRTNGQESLFNALIKRAYSDSASIKSQLYLLEGVGLRMTIEEALAYAEYASAKTGVRPAYLLAVLKEESSWGTNVGTGSWRTDMNQRDHQAFLDICKKLKVDPNKMPVSRKPSYGWGGAMGPAQFLPSTWLDLEPKIIKLTGHDPPNPWDINDAFMAAGLKLGGNGANLGAPDAEWKAAMVYFAGGNWNNPLYRFYGDSVMDLAEVIQEQVNAIRGE</sequence>
<dbReference type="AlphaFoldDB" id="A0A2H0KRF3"/>
<protein>
    <recommendedName>
        <fullName evidence="2">Transglycosylase SLT domain-containing protein</fullName>
    </recommendedName>
</protein>
<dbReference type="InterPro" id="IPR031304">
    <property type="entry name" value="SLT_2"/>
</dbReference>
<proteinExistence type="predicted"/>
<keyword evidence="1" id="KW-0175">Coiled coil</keyword>
<accession>A0A2H0KRF3</accession>
<evidence type="ECO:0000313" key="4">
    <source>
        <dbReference type="Proteomes" id="UP000231550"/>
    </source>
</evidence>
<organism evidence="3 4">
    <name type="scientific">Candidatus Portnoybacteria bacterium CG11_big_fil_rev_8_21_14_0_20_44_10</name>
    <dbReference type="NCBI Taxonomy" id="1974818"/>
    <lineage>
        <taxon>Bacteria</taxon>
        <taxon>Candidatus Portnoyibacteriota</taxon>
    </lineage>
</organism>
<dbReference type="Pfam" id="PF13406">
    <property type="entry name" value="SLT_2"/>
    <property type="match status" value="1"/>
</dbReference>
<comment type="caution">
    <text evidence="3">The sequence shown here is derived from an EMBL/GenBank/DDBJ whole genome shotgun (WGS) entry which is preliminary data.</text>
</comment>
<dbReference type="InterPro" id="IPR023346">
    <property type="entry name" value="Lysozyme-like_dom_sf"/>
</dbReference>
<feature type="coiled-coil region" evidence="1">
    <location>
        <begin position="169"/>
        <end position="209"/>
    </location>
</feature>
<dbReference type="Proteomes" id="UP000231550">
    <property type="component" value="Unassembled WGS sequence"/>
</dbReference>
<feature type="coiled-coil region" evidence="1">
    <location>
        <begin position="32"/>
        <end position="66"/>
    </location>
</feature>
<evidence type="ECO:0000256" key="1">
    <source>
        <dbReference type="SAM" id="Coils"/>
    </source>
</evidence>